<keyword evidence="1" id="KW-0812">Transmembrane</keyword>
<dbReference type="EMBL" id="JASAOG010000076">
    <property type="protein sequence ID" value="KAK0054585.1"/>
    <property type="molecule type" value="Genomic_DNA"/>
</dbReference>
<proteinExistence type="predicted"/>
<protein>
    <submittedName>
        <fullName evidence="2">Uncharacterized protein</fullName>
    </submittedName>
</protein>
<gene>
    <name evidence="2" type="ORF">Bpfe_015930</name>
</gene>
<accession>A0AAD8BJD4</accession>
<dbReference type="AlphaFoldDB" id="A0AAD8BJD4"/>
<feature type="transmembrane region" description="Helical" evidence="1">
    <location>
        <begin position="23"/>
        <end position="43"/>
    </location>
</feature>
<reference evidence="2" key="2">
    <citation type="submission" date="2023-04" db="EMBL/GenBank/DDBJ databases">
        <authorList>
            <person name="Bu L."/>
            <person name="Lu L."/>
            <person name="Laidemitt M.R."/>
            <person name="Zhang S.M."/>
            <person name="Mutuku M."/>
            <person name="Mkoji G."/>
            <person name="Steinauer M."/>
            <person name="Loker E.S."/>
        </authorList>
    </citation>
    <scope>NUCLEOTIDE SEQUENCE</scope>
    <source>
        <strain evidence="2">KasaAsao</strain>
        <tissue evidence="2">Whole Snail</tissue>
    </source>
</reference>
<keyword evidence="1" id="KW-0472">Membrane</keyword>
<feature type="transmembrane region" description="Helical" evidence="1">
    <location>
        <begin position="190"/>
        <end position="212"/>
    </location>
</feature>
<name>A0AAD8BJD4_BIOPF</name>
<evidence type="ECO:0000256" key="1">
    <source>
        <dbReference type="SAM" id="Phobius"/>
    </source>
</evidence>
<reference evidence="2" key="1">
    <citation type="journal article" date="2023" name="PLoS Negl. Trop. Dis.">
        <title>A genome sequence for Biomphalaria pfeifferi, the major vector snail for the human-infecting parasite Schistosoma mansoni.</title>
        <authorList>
            <person name="Bu L."/>
            <person name="Lu L."/>
            <person name="Laidemitt M.R."/>
            <person name="Zhang S.M."/>
            <person name="Mutuku M."/>
            <person name="Mkoji G."/>
            <person name="Steinauer M."/>
            <person name="Loker E.S."/>
        </authorList>
    </citation>
    <scope>NUCLEOTIDE SEQUENCE</scope>
    <source>
        <strain evidence="2">KasaAsao</strain>
    </source>
</reference>
<evidence type="ECO:0000313" key="2">
    <source>
        <dbReference type="EMBL" id="KAK0054585.1"/>
    </source>
</evidence>
<keyword evidence="3" id="KW-1185">Reference proteome</keyword>
<feature type="transmembrane region" description="Helical" evidence="1">
    <location>
        <begin position="97"/>
        <end position="119"/>
    </location>
</feature>
<feature type="transmembrane region" description="Helical" evidence="1">
    <location>
        <begin position="131"/>
        <end position="150"/>
    </location>
</feature>
<feature type="transmembrane region" description="Helical" evidence="1">
    <location>
        <begin position="55"/>
        <end position="77"/>
    </location>
</feature>
<organism evidence="2 3">
    <name type="scientific">Biomphalaria pfeifferi</name>
    <name type="common">Bloodfluke planorb</name>
    <name type="synonym">Freshwater snail</name>
    <dbReference type="NCBI Taxonomy" id="112525"/>
    <lineage>
        <taxon>Eukaryota</taxon>
        <taxon>Metazoa</taxon>
        <taxon>Spiralia</taxon>
        <taxon>Lophotrochozoa</taxon>
        <taxon>Mollusca</taxon>
        <taxon>Gastropoda</taxon>
        <taxon>Heterobranchia</taxon>
        <taxon>Euthyneura</taxon>
        <taxon>Panpulmonata</taxon>
        <taxon>Hygrophila</taxon>
        <taxon>Lymnaeoidea</taxon>
        <taxon>Planorbidae</taxon>
        <taxon>Biomphalaria</taxon>
    </lineage>
</organism>
<evidence type="ECO:0000313" key="3">
    <source>
        <dbReference type="Proteomes" id="UP001233172"/>
    </source>
</evidence>
<keyword evidence="1" id="KW-1133">Transmembrane helix</keyword>
<sequence length="226" mass="25217">MPYNDVDIKTPKENGAIRAKQDIVFSVLILLSNSVVITTILSSPLLRKLTKFHNVISICLCNMLSSISLVLDTAYILKVSDICITLAHVVNGFHLYSLPSIITLTLLFICLDFCIFRIHGWAASEYISSKYVSLWVPWSYGAVALVFLTLSSSPTLDEFYASGKDESSHDQETFNVVQPVLLNHSAWPLVVGWVYIPTLLALVMMSFAALVYCRYSEHSDELCGLQ</sequence>
<comment type="caution">
    <text evidence="2">The sequence shown here is derived from an EMBL/GenBank/DDBJ whole genome shotgun (WGS) entry which is preliminary data.</text>
</comment>
<dbReference type="Proteomes" id="UP001233172">
    <property type="component" value="Unassembled WGS sequence"/>
</dbReference>